<protein>
    <recommendedName>
        <fullName evidence="5">Low affinity iron permease family protein</fullName>
    </recommendedName>
</protein>
<dbReference type="AlphaFoldDB" id="A0A2P7S005"/>
<keyword evidence="2" id="KW-0472">Membrane</keyword>
<comment type="caution">
    <text evidence="3">The sequence shown here is derived from an EMBL/GenBank/DDBJ whole genome shotgun (WGS) entry which is preliminary data.</text>
</comment>
<gene>
    <name evidence="3" type="ORF">C7I85_26145</name>
</gene>
<dbReference type="InterPro" id="IPR007251">
    <property type="entry name" value="Iron_permease_Fet4"/>
</dbReference>
<feature type="compositionally biased region" description="Basic and acidic residues" evidence="1">
    <location>
        <begin position="95"/>
        <end position="105"/>
    </location>
</feature>
<reference evidence="3 4" key="1">
    <citation type="submission" date="2018-03" db="EMBL/GenBank/DDBJ databases">
        <title>The draft genome of Mesorhizobium soli JCM 19897.</title>
        <authorList>
            <person name="Li L."/>
            <person name="Liu L."/>
            <person name="Liang L."/>
            <person name="Wang T."/>
            <person name="Zhang X."/>
        </authorList>
    </citation>
    <scope>NUCLEOTIDE SEQUENCE [LARGE SCALE GENOMIC DNA]</scope>
    <source>
        <strain evidence="3 4">JCM 19897</strain>
    </source>
</reference>
<evidence type="ECO:0008006" key="5">
    <source>
        <dbReference type="Google" id="ProtNLM"/>
    </source>
</evidence>
<dbReference type="EMBL" id="PXYL01000022">
    <property type="protein sequence ID" value="PSJ55773.1"/>
    <property type="molecule type" value="Genomic_DNA"/>
</dbReference>
<dbReference type="GO" id="GO:0055085">
    <property type="term" value="P:transmembrane transport"/>
    <property type="evidence" value="ECO:0007669"/>
    <property type="project" value="InterPro"/>
</dbReference>
<organism evidence="3 4">
    <name type="scientific">Pseudaminobacter soli</name>
    <name type="common">ex Li et al. 2025</name>
    <dbReference type="NCBI Taxonomy" id="1295366"/>
    <lineage>
        <taxon>Bacteria</taxon>
        <taxon>Pseudomonadati</taxon>
        <taxon>Pseudomonadota</taxon>
        <taxon>Alphaproteobacteria</taxon>
        <taxon>Hyphomicrobiales</taxon>
        <taxon>Phyllobacteriaceae</taxon>
        <taxon>Pseudaminobacter</taxon>
    </lineage>
</organism>
<keyword evidence="2" id="KW-0812">Transmembrane</keyword>
<evidence type="ECO:0000256" key="1">
    <source>
        <dbReference type="SAM" id="MobiDB-lite"/>
    </source>
</evidence>
<evidence type="ECO:0000256" key="2">
    <source>
        <dbReference type="SAM" id="Phobius"/>
    </source>
</evidence>
<feature type="transmembrane region" description="Helical" evidence="2">
    <location>
        <begin position="14"/>
        <end position="33"/>
    </location>
</feature>
<accession>A0A2P7S005</accession>
<proteinExistence type="predicted"/>
<dbReference type="Proteomes" id="UP000240653">
    <property type="component" value="Unassembled WGS sequence"/>
</dbReference>
<evidence type="ECO:0000313" key="3">
    <source>
        <dbReference type="EMBL" id="PSJ55773.1"/>
    </source>
</evidence>
<dbReference type="Pfam" id="PF04120">
    <property type="entry name" value="Iron_permease"/>
    <property type="match status" value="1"/>
</dbReference>
<keyword evidence="4" id="KW-1185">Reference proteome</keyword>
<dbReference type="RefSeq" id="WP_106726937.1">
    <property type="nucleotide sequence ID" value="NZ_PXYL01000022.1"/>
</dbReference>
<feature type="region of interest" description="Disordered" evidence="1">
    <location>
        <begin position="81"/>
        <end position="105"/>
    </location>
</feature>
<evidence type="ECO:0000313" key="4">
    <source>
        <dbReference type="Proteomes" id="UP000240653"/>
    </source>
</evidence>
<name>A0A2P7S005_9HYPH</name>
<sequence>MDISRVLTSLGTMASRPSAFLVLIAYTALWLIFDRSTLEWHGIATLATWAMTLVIQRAEHRDTQALHAKLDELLRSDRKADNITRIDQQEPEDIEEHRDREQRND</sequence>
<keyword evidence="2" id="KW-1133">Transmembrane helix</keyword>
<dbReference type="OrthoDB" id="9811730at2"/>